<dbReference type="Gene3D" id="1.25.40.390">
    <property type="match status" value="1"/>
</dbReference>
<dbReference type="Pfam" id="PF07980">
    <property type="entry name" value="SusD_RagB"/>
    <property type="match status" value="1"/>
</dbReference>
<organism evidence="8 9">
    <name type="scientific">Candidatus Alistipes intestinigallinarum</name>
    <dbReference type="NCBI Taxonomy" id="2838440"/>
    <lineage>
        <taxon>Bacteria</taxon>
        <taxon>Pseudomonadati</taxon>
        <taxon>Bacteroidota</taxon>
        <taxon>Bacteroidia</taxon>
        <taxon>Bacteroidales</taxon>
        <taxon>Rikenellaceae</taxon>
        <taxon>Alistipes</taxon>
    </lineage>
</organism>
<dbReference type="GO" id="GO:0009279">
    <property type="term" value="C:cell outer membrane"/>
    <property type="evidence" value="ECO:0007669"/>
    <property type="project" value="UniProtKB-SubCell"/>
</dbReference>
<dbReference type="InterPro" id="IPR012944">
    <property type="entry name" value="SusD_RagB_dom"/>
</dbReference>
<feature type="domain" description="SusD-like N-terminal" evidence="7">
    <location>
        <begin position="78"/>
        <end position="219"/>
    </location>
</feature>
<evidence type="ECO:0000259" key="6">
    <source>
        <dbReference type="Pfam" id="PF07980"/>
    </source>
</evidence>
<comment type="similarity">
    <text evidence="2">Belongs to the SusD family.</text>
</comment>
<comment type="subcellular location">
    <subcellularLocation>
        <location evidence="1">Cell outer membrane</location>
    </subcellularLocation>
</comment>
<dbReference type="EMBL" id="DXDA01000058">
    <property type="protein sequence ID" value="HIY69219.1"/>
    <property type="molecule type" value="Genomic_DNA"/>
</dbReference>
<evidence type="ECO:0000259" key="7">
    <source>
        <dbReference type="Pfam" id="PF14322"/>
    </source>
</evidence>
<reference evidence="8" key="1">
    <citation type="journal article" date="2021" name="PeerJ">
        <title>Extensive microbial diversity within the chicken gut microbiome revealed by metagenomics and culture.</title>
        <authorList>
            <person name="Gilroy R."/>
            <person name="Ravi A."/>
            <person name="Getino M."/>
            <person name="Pursley I."/>
            <person name="Horton D.L."/>
            <person name="Alikhan N.F."/>
            <person name="Baker D."/>
            <person name="Gharbi K."/>
            <person name="Hall N."/>
            <person name="Watson M."/>
            <person name="Adriaenssens E.M."/>
            <person name="Foster-Nyarko E."/>
            <person name="Jarju S."/>
            <person name="Secka A."/>
            <person name="Antonio M."/>
            <person name="Oren A."/>
            <person name="Chaudhuri R.R."/>
            <person name="La Ragione R."/>
            <person name="Hildebrand F."/>
            <person name="Pallen M.J."/>
        </authorList>
    </citation>
    <scope>NUCLEOTIDE SEQUENCE</scope>
    <source>
        <strain evidence="8">5134</strain>
    </source>
</reference>
<protein>
    <submittedName>
        <fullName evidence="8">RagB/SusD family nutrient uptake outer membrane protein</fullName>
    </submittedName>
</protein>
<evidence type="ECO:0000256" key="5">
    <source>
        <dbReference type="ARBA" id="ARBA00023237"/>
    </source>
</evidence>
<evidence type="ECO:0000313" key="8">
    <source>
        <dbReference type="EMBL" id="HIY69219.1"/>
    </source>
</evidence>
<keyword evidence="3" id="KW-0732">Signal</keyword>
<evidence type="ECO:0000256" key="2">
    <source>
        <dbReference type="ARBA" id="ARBA00006275"/>
    </source>
</evidence>
<evidence type="ECO:0000256" key="3">
    <source>
        <dbReference type="ARBA" id="ARBA00022729"/>
    </source>
</evidence>
<sequence>MKKNLYFGIALSLAVAAISCSMDFEPTGAYSDKTFWYSAKNAESGLTGCFLPLRNGSLFGHMAIALEECATPNAYNYDNNSNWNDIAKGSHTAEGTVFAGRWKYAYTGIGRCNMLLANIDQSKELSSEEITQMKAQARFLRALYYSVLTTYYYSAPLITDAPDISQVNQPRAERATIIQFILDELEAVSKILPRNYTSSSDQGRPTAGAALALRARVLLFEASALCNPDHNEEAWRAAADAAYAVMEMGVYALYQSGYAKLFTEAAEHSSESIFNVEFVSNPTGLGHSIDIVMRQYNSAAPLKNFVDSYWMKDGKPREESAYADSPDYEDLDPRFAQTIVYPGSVWMGETVKTDNTNVRFTNKQTGFIYKKYTVYTEQVPSDEEYRLVSNCSPINIMLLRYADVLLMYAEAKNELGEMTEEVWNRTVKAIRQRAGFTSSAALAYPGNDPAELRRQIRYERRIEFAGEGTYYNDLRRWREAETAMNNLNIYTFDGTLIGTRNFNKERDYWWPVPAAEIEIAPSLRPNNPGW</sequence>
<evidence type="ECO:0000256" key="1">
    <source>
        <dbReference type="ARBA" id="ARBA00004442"/>
    </source>
</evidence>
<comment type="caution">
    <text evidence="8">The sequence shown here is derived from an EMBL/GenBank/DDBJ whole genome shotgun (WGS) entry which is preliminary data.</text>
</comment>
<accession>A0A9D1Z0C7</accession>
<dbReference type="AlphaFoldDB" id="A0A9D1Z0C7"/>
<keyword evidence="5" id="KW-0998">Cell outer membrane</keyword>
<dbReference type="Proteomes" id="UP000886844">
    <property type="component" value="Unassembled WGS sequence"/>
</dbReference>
<dbReference type="PROSITE" id="PS51257">
    <property type="entry name" value="PROKAR_LIPOPROTEIN"/>
    <property type="match status" value="1"/>
</dbReference>
<gene>
    <name evidence="8" type="ORF">H9828_07360</name>
</gene>
<name>A0A9D1Z0C7_9BACT</name>
<keyword evidence="4" id="KW-0472">Membrane</keyword>
<feature type="domain" description="RagB/SusD" evidence="6">
    <location>
        <begin position="294"/>
        <end position="530"/>
    </location>
</feature>
<dbReference type="InterPro" id="IPR033985">
    <property type="entry name" value="SusD-like_N"/>
</dbReference>
<evidence type="ECO:0000313" key="9">
    <source>
        <dbReference type="Proteomes" id="UP000886844"/>
    </source>
</evidence>
<dbReference type="Pfam" id="PF14322">
    <property type="entry name" value="SusD-like_3"/>
    <property type="match status" value="1"/>
</dbReference>
<dbReference type="InterPro" id="IPR011990">
    <property type="entry name" value="TPR-like_helical_dom_sf"/>
</dbReference>
<dbReference type="SUPFAM" id="SSF48452">
    <property type="entry name" value="TPR-like"/>
    <property type="match status" value="1"/>
</dbReference>
<evidence type="ECO:0000256" key="4">
    <source>
        <dbReference type="ARBA" id="ARBA00023136"/>
    </source>
</evidence>
<reference evidence="8" key="2">
    <citation type="submission" date="2021-04" db="EMBL/GenBank/DDBJ databases">
        <authorList>
            <person name="Gilroy R."/>
        </authorList>
    </citation>
    <scope>NUCLEOTIDE SEQUENCE</scope>
    <source>
        <strain evidence="8">5134</strain>
    </source>
</reference>
<proteinExistence type="inferred from homology"/>